<accession>A0A183LQQ6</accession>
<reference evidence="1 2" key="1">
    <citation type="submission" date="2018-11" db="EMBL/GenBank/DDBJ databases">
        <authorList>
            <consortium name="Pathogen Informatics"/>
        </authorList>
    </citation>
    <scope>NUCLEOTIDE SEQUENCE [LARGE SCALE GENOMIC DNA]</scope>
    <source>
        <strain evidence="1 2">Zambia</strain>
    </source>
</reference>
<proteinExistence type="predicted"/>
<evidence type="ECO:0000313" key="2">
    <source>
        <dbReference type="Proteomes" id="UP000277204"/>
    </source>
</evidence>
<gene>
    <name evidence="1" type="ORF">SMRZ_LOCUS6131</name>
</gene>
<sequence length="79" mass="9364">MEDVRTRRRADVALDNHLIVTKMKLWLKKQWTAGEKALKRFNTTSLPDTDKLNEFKITLNNSFQVTRSTHREETTMQDN</sequence>
<dbReference type="AlphaFoldDB" id="A0A183LQQ6"/>
<evidence type="ECO:0000313" key="1">
    <source>
        <dbReference type="EMBL" id="VDO69552.1"/>
    </source>
</evidence>
<organism evidence="1 2">
    <name type="scientific">Schistosoma margrebowiei</name>
    <dbReference type="NCBI Taxonomy" id="48269"/>
    <lineage>
        <taxon>Eukaryota</taxon>
        <taxon>Metazoa</taxon>
        <taxon>Spiralia</taxon>
        <taxon>Lophotrochozoa</taxon>
        <taxon>Platyhelminthes</taxon>
        <taxon>Trematoda</taxon>
        <taxon>Digenea</taxon>
        <taxon>Strigeidida</taxon>
        <taxon>Schistosomatoidea</taxon>
        <taxon>Schistosomatidae</taxon>
        <taxon>Schistosoma</taxon>
    </lineage>
</organism>
<dbReference type="STRING" id="48269.A0A183LQQ6"/>
<name>A0A183LQQ6_9TREM</name>
<keyword evidence="2" id="KW-1185">Reference proteome</keyword>
<protein>
    <submittedName>
        <fullName evidence="1">Uncharacterized protein</fullName>
    </submittedName>
</protein>
<dbReference type="Proteomes" id="UP000277204">
    <property type="component" value="Unassembled WGS sequence"/>
</dbReference>
<dbReference type="EMBL" id="UZAI01002236">
    <property type="protein sequence ID" value="VDO69552.1"/>
    <property type="molecule type" value="Genomic_DNA"/>
</dbReference>